<keyword evidence="1" id="KW-0812">Transmembrane</keyword>
<organism evidence="2">
    <name type="scientific">Candidatus Methanophagaceae archaeon ANME-1 ERB6</name>
    <dbReference type="NCBI Taxonomy" id="2759912"/>
    <lineage>
        <taxon>Archaea</taxon>
        <taxon>Methanobacteriati</taxon>
        <taxon>Methanobacteriota</taxon>
        <taxon>Stenosarchaea group</taxon>
        <taxon>Methanomicrobia</taxon>
        <taxon>Candidatus Methanophagales</taxon>
        <taxon>Candidatus Methanophagaceae</taxon>
    </lineage>
</organism>
<accession>A0A7G9YU97</accession>
<proteinExistence type="predicted"/>
<name>A0A7G9YU97_9EURY</name>
<feature type="transmembrane region" description="Helical" evidence="1">
    <location>
        <begin position="12"/>
        <end position="31"/>
    </location>
</feature>
<reference evidence="2" key="1">
    <citation type="submission" date="2020-06" db="EMBL/GenBank/DDBJ databases">
        <title>Unique genomic features of the anaerobic methanotrophic archaea.</title>
        <authorList>
            <person name="Chadwick G.L."/>
            <person name="Skennerton C.T."/>
            <person name="Laso-Perez R."/>
            <person name="Leu A.O."/>
            <person name="Speth D.R."/>
            <person name="Yu H."/>
            <person name="Morgan-Lang C."/>
            <person name="Hatzenpichler R."/>
            <person name="Goudeau D."/>
            <person name="Malmstrom R."/>
            <person name="Brazelton W.J."/>
            <person name="Woyke T."/>
            <person name="Hallam S.J."/>
            <person name="Tyson G.W."/>
            <person name="Wegener G."/>
            <person name="Boetius A."/>
            <person name="Orphan V."/>
        </authorList>
    </citation>
    <scope>NUCLEOTIDE SEQUENCE</scope>
</reference>
<keyword evidence="1" id="KW-0472">Membrane</keyword>
<keyword evidence="1" id="KW-1133">Transmembrane helix</keyword>
<protein>
    <submittedName>
        <fullName evidence="2">Uncharacterized protein</fullName>
    </submittedName>
</protein>
<dbReference type="EMBL" id="MT631473">
    <property type="protein sequence ID" value="QNO51581.1"/>
    <property type="molecule type" value="Genomic_DNA"/>
</dbReference>
<evidence type="ECO:0000313" key="2">
    <source>
        <dbReference type="EMBL" id="QNO51581.1"/>
    </source>
</evidence>
<sequence length="235" mass="26391">MIKKEMISAKKIVAVIVAVVAVAAVGTYFGLTALENELKPAHDLDSDFDLFMDVEFSGTELNEETRTQIVSEVSAEVIPYKGVKYDKMNISTMRNGEDHDLRVTCFSDACEYPDVYDFTYYGASKQLVQNRYVLEAIPPNERAMAISVALQNEEAANLMRTNSLESVTPTVRRVLPETAEKFYLPKTLLSVTWTWFGENPVVVSVLVDPDEGKAVNVWCNLEVENKGGEMEKNEW</sequence>
<gene>
    <name evidence="2" type="ORF">FJOHDBIG_00030</name>
</gene>
<dbReference type="AlphaFoldDB" id="A0A7G9YU97"/>
<evidence type="ECO:0000256" key="1">
    <source>
        <dbReference type="SAM" id="Phobius"/>
    </source>
</evidence>